<dbReference type="EMBL" id="GL945431">
    <property type="protein sequence ID" value="EGO27838.1"/>
    <property type="molecule type" value="Genomic_DNA"/>
</dbReference>
<feature type="non-terminal residue" evidence="1">
    <location>
        <position position="116"/>
    </location>
</feature>
<dbReference type="AlphaFoldDB" id="F8NM50"/>
<dbReference type="InterPro" id="IPR021109">
    <property type="entry name" value="Peptidase_aspartic_dom_sf"/>
</dbReference>
<dbReference type="Pfam" id="PF13975">
    <property type="entry name" value="gag-asp_proteas"/>
    <property type="match status" value="1"/>
</dbReference>
<evidence type="ECO:0000313" key="1">
    <source>
        <dbReference type="EMBL" id="EGO27838.1"/>
    </source>
</evidence>
<dbReference type="RefSeq" id="XP_007315929.1">
    <property type="nucleotide sequence ID" value="XM_007315867.1"/>
</dbReference>
<dbReference type="SUPFAM" id="SSF50630">
    <property type="entry name" value="Acid proteases"/>
    <property type="match status" value="1"/>
</dbReference>
<dbReference type="OrthoDB" id="128646at2759"/>
<reference evidence="1" key="1">
    <citation type="submission" date="2011-04" db="EMBL/GenBank/DDBJ databases">
        <title>Evolution of plant cell wall degrading machinery underlies the functional diversity of forest fungi.</title>
        <authorList>
            <consortium name="US DOE Joint Genome Institute (JGI-PGF)"/>
            <person name="Eastwood D.C."/>
            <person name="Floudas D."/>
            <person name="Binder M."/>
            <person name="Majcherczyk A."/>
            <person name="Schneider P."/>
            <person name="Aerts A."/>
            <person name="Asiegbu F.O."/>
            <person name="Baker S.E."/>
            <person name="Barry K."/>
            <person name="Bendiksby M."/>
            <person name="Blumentritt M."/>
            <person name="Coutinho P.M."/>
            <person name="Cullen D."/>
            <person name="Cullen D."/>
            <person name="Gathman A."/>
            <person name="Goodell B."/>
            <person name="Henrissat B."/>
            <person name="Ihrmark K."/>
            <person name="Kauserud H."/>
            <person name="Kohler A."/>
            <person name="LaButti K."/>
            <person name="Lapidus A."/>
            <person name="Lavin J.L."/>
            <person name="Lee Y.-H."/>
            <person name="Lindquist E."/>
            <person name="Lilly W."/>
            <person name="Lucas S."/>
            <person name="Morin E."/>
            <person name="Murat C."/>
            <person name="Oguiza J.A."/>
            <person name="Park J."/>
            <person name="Pisabarro A.G."/>
            <person name="Riley R."/>
            <person name="Rosling A."/>
            <person name="Salamov A."/>
            <person name="Schmidt O."/>
            <person name="Schmutz J."/>
            <person name="Skrede I."/>
            <person name="Stenlid J."/>
            <person name="Wiebenga A."/>
            <person name="Xie X."/>
            <person name="Kues U."/>
            <person name="Hibbett D.S."/>
            <person name="Hoffmeister D."/>
            <person name="Hogberg N."/>
            <person name="Martin F."/>
            <person name="Grigoriev I.V."/>
            <person name="Watkinson S.C."/>
        </authorList>
    </citation>
    <scope>NUCLEOTIDE SEQUENCE</scope>
    <source>
        <strain evidence="1">S7.9</strain>
    </source>
</reference>
<gene>
    <name evidence="1" type="ORF">SERLADRAFT_347048</name>
</gene>
<evidence type="ECO:0008006" key="2">
    <source>
        <dbReference type="Google" id="ProtNLM"/>
    </source>
</evidence>
<proteinExistence type="predicted"/>
<protein>
    <recommendedName>
        <fullName evidence="2">Peptidase A2 domain-containing protein</fullName>
    </recommendedName>
</protein>
<sequence>MLVPSKIAIVTIATINSNSLQIDTTLRQKTIGTKALIDSGATDDFMDAEFAIKHRLPLNKLETPITCKNVDGTISNGGKITHYTYQRIEAGGRNAICKFLITGLGGEDILLGCPWL</sequence>
<name>F8NM50_SERL9</name>
<dbReference type="KEGG" id="sla:SERLADRAFT_347048"/>
<dbReference type="Gene3D" id="2.40.70.10">
    <property type="entry name" value="Acid Proteases"/>
    <property type="match status" value="1"/>
</dbReference>
<organism>
    <name type="scientific">Serpula lacrymans var. lacrymans (strain S7.9)</name>
    <name type="common">Dry rot fungus</name>
    <dbReference type="NCBI Taxonomy" id="578457"/>
    <lineage>
        <taxon>Eukaryota</taxon>
        <taxon>Fungi</taxon>
        <taxon>Dikarya</taxon>
        <taxon>Basidiomycota</taxon>
        <taxon>Agaricomycotina</taxon>
        <taxon>Agaricomycetes</taxon>
        <taxon>Agaricomycetidae</taxon>
        <taxon>Boletales</taxon>
        <taxon>Coniophorineae</taxon>
        <taxon>Serpulaceae</taxon>
        <taxon>Serpula</taxon>
    </lineage>
</organism>
<dbReference type="Proteomes" id="UP000008064">
    <property type="component" value="Unassembled WGS sequence"/>
</dbReference>
<dbReference type="GeneID" id="18809126"/>
<dbReference type="HOGENOM" id="CLU_000384_32_0_1"/>
<accession>F8NM50</accession>
<dbReference type="CDD" id="cd00303">
    <property type="entry name" value="retropepsin_like"/>
    <property type="match status" value="1"/>
</dbReference>